<keyword evidence="4" id="KW-1185">Reference proteome</keyword>
<sequence length="1090" mass="125860">MSISHLPTLLNPLINAIFNCPEPEKSPLKKLFATLKTCRFILLAPPSEYLLNYHDVKTKLPLHELCYNAEFINSHILLMTENSFINTNSRDSHYETLDGKTVVIQWKNNVIHALNGFQVRRRLKILGTKILPNFNDYFEGATDFVIIYIEQPLSCESVPNDYLQCFHSYKKIPKSVYSVHNLSLDSSQQERSSFENILHIHPTRLTQLGEMFSNYRTLAPSDDPSEKIFECIVQQAFEGMKSDSLFKKFPNLYDLIHEYFELNLYDDIWSRLTSHFKSYEVGTEEYKYFSINHLLADFYSKDFREFKLQDVTFIEKRVHLASKHFQKLTLTHSYTEKSKILVETLQELSGTTDMGSHQLDVPGRLNNLAMDADTLISLFVLVICRSEQKHLKSHLYYLQNFSNNSSSSKFGILGYAVSTLEAVVCYFEDFKKNSDNMAKANVLLQKTKRLVNMLSCENVTNKVENLATYKDILPYRNGQGQSILSICISNNKNHILLDILSEYDSIFPLEDLLEDETIDGSTLLIESIKSGNLEAAKILIRIMMLNCTEEELISYINRTDKYSRTVAHYLTHEIDILKSIGNYVDWKRKNSGGQTPLFSIFRSYDQPNYEAMVKIAFNIANTWYRKQNRSFDYRDHTDNKGNDLLHVLKTDASILLQLTKLDINGENYKGLTPLMVYVKYKRLNNIEAIIKDQRLVLEKIQKSTFFTCFDYAKDHTVLSKVGERGAKDSLFGLIYFHSLRYHNLNAAVNITFASDTEKPFSNTVINMKTIQGLLRSILKDNPFTFLPLNIYIDEISQLSRSDVTIIGKADVMSLLHKLSNCFNVLLFLKKVPKSLFTDEASILYWMRINTSKRNQKQPSKENYKTMEPEEINMIQSFLRFNFDEISSFKASLSILRKILIFISLKSNDFKDVNDNLNEMGKSIYNAKAADAFAGNLTNHNMFNDYSLAKLLEHVRFLEECTIQLSNLVQLILLEKIPNWWKHYGELITLHKNYRKAFPSVVKPKSTTDTSGHIQLGGFIETKREQSEQRLAVQIKVSSKSLKELGSEIFVAHEKLAEELSNYMEFRKACLNQRNIVAFAATNISVLQENI</sequence>
<comment type="similarity">
    <text evidence="1">Belongs to the UPF0507 family.</text>
</comment>
<dbReference type="InterPro" id="IPR003123">
    <property type="entry name" value="VPS9"/>
</dbReference>
<evidence type="ECO:0000256" key="1">
    <source>
        <dbReference type="ARBA" id="ARBA00007428"/>
    </source>
</evidence>
<dbReference type="InterPro" id="IPR037191">
    <property type="entry name" value="VPS9_dom_sf"/>
</dbReference>
<dbReference type="EMBL" id="OX365769">
    <property type="protein sequence ID" value="CAI4035478.1"/>
    <property type="molecule type" value="Genomic_DNA"/>
</dbReference>
<dbReference type="GO" id="GO:0005085">
    <property type="term" value="F:guanyl-nucleotide exchange factor activity"/>
    <property type="evidence" value="ECO:0007669"/>
    <property type="project" value="TreeGrafter"/>
</dbReference>
<dbReference type="GO" id="GO:0005769">
    <property type="term" value="C:early endosome"/>
    <property type="evidence" value="ECO:0007669"/>
    <property type="project" value="TreeGrafter"/>
</dbReference>
<dbReference type="GO" id="GO:0030133">
    <property type="term" value="C:transport vesicle"/>
    <property type="evidence" value="ECO:0007669"/>
    <property type="project" value="TreeGrafter"/>
</dbReference>
<proteinExistence type="inferred from homology"/>
<dbReference type="SMART" id="SM00248">
    <property type="entry name" value="ANK"/>
    <property type="match status" value="3"/>
</dbReference>
<evidence type="ECO:0000313" key="4">
    <source>
        <dbReference type="Proteomes" id="UP001161438"/>
    </source>
</evidence>
<dbReference type="SUPFAM" id="SSF109993">
    <property type="entry name" value="VPS9 domain"/>
    <property type="match status" value="1"/>
</dbReference>
<reference evidence="3" key="1">
    <citation type="submission" date="2022-10" db="EMBL/GenBank/DDBJ databases">
        <authorList>
            <person name="Byrne P K."/>
        </authorList>
    </citation>
    <scope>NUCLEOTIDE SEQUENCE</scope>
    <source>
        <strain evidence="3">IFO1815</strain>
    </source>
</reference>
<accession>A0AA35ISR5</accession>
<dbReference type="GO" id="GO:0005770">
    <property type="term" value="C:late endosome"/>
    <property type="evidence" value="ECO:0007669"/>
    <property type="project" value="TreeGrafter"/>
</dbReference>
<dbReference type="GO" id="GO:0005886">
    <property type="term" value="C:plasma membrane"/>
    <property type="evidence" value="ECO:0007669"/>
    <property type="project" value="TreeGrafter"/>
</dbReference>
<dbReference type="InterPro" id="IPR051248">
    <property type="entry name" value="UPF0507/Ank_repeat_27"/>
</dbReference>
<dbReference type="PANTHER" id="PTHR24170">
    <property type="entry name" value="ANKYRIN REPEAT DOMAIN-CONTAINING PROTEIN 27"/>
    <property type="match status" value="1"/>
</dbReference>
<dbReference type="SUPFAM" id="SSF140860">
    <property type="entry name" value="Pseudo ankyrin repeat-like"/>
    <property type="match status" value="1"/>
</dbReference>
<dbReference type="InterPro" id="IPR036770">
    <property type="entry name" value="Ankyrin_rpt-contain_sf"/>
</dbReference>
<dbReference type="PANTHER" id="PTHR24170:SF1">
    <property type="entry name" value="DOMAIN PROTEIN, PUTATIVE (AFU_ORTHOLOGUE AFUA_1G09870)-RELATED"/>
    <property type="match status" value="1"/>
</dbReference>
<protein>
    <recommendedName>
        <fullName evidence="2">VPS9 domain-containing protein</fullName>
    </recommendedName>
</protein>
<dbReference type="Pfam" id="PF02204">
    <property type="entry name" value="VPS9"/>
    <property type="match status" value="1"/>
</dbReference>
<organism evidence="3 4">
    <name type="scientific">Saccharomyces mikatae IFO 1815</name>
    <dbReference type="NCBI Taxonomy" id="226126"/>
    <lineage>
        <taxon>Eukaryota</taxon>
        <taxon>Fungi</taxon>
        <taxon>Dikarya</taxon>
        <taxon>Ascomycota</taxon>
        <taxon>Saccharomycotina</taxon>
        <taxon>Saccharomycetes</taxon>
        <taxon>Saccharomycetales</taxon>
        <taxon>Saccharomycetaceae</taxon>
        <taxon>Saccharomyces</taxon>
    </lineage>
</organism>
<evidence type="ECO:0000313" key="3">
    <source>
        <dbReference type="EMBL" id="CAI4035478.1"/>
    </source>
</evidence>
<dbReference type="AlphaFoldDB" id="A0AA35ISR5"/>
<dbReference type="GO" id="GO:0097422">
    <property type="term" value="C:tubular endosome"/>
    <property type="evidence" value="ECO:0007669"/>
    <property type="project" value="TreeGrafter"/>
</dbReference>
<gene>
    <name evidence="3" type="primary">SMKI13G1270</name>
    <name evidence="3" type="ORF">SMKI_13G1270</name>
</gene>
<dbReference type="Gene3D" id="1.25.40.20">
    <property type="entry name" value="Ankyrin repeat-containing domain"/>
    <property type="match status" value="1"/>
</dbReference>
<name>A0AA35ISR5_SACMI</name>
<dbReference type="GeneID" id="80920352"/>
<evidence type="ECO:0000259" key="2">
    <source>
        <dbReference type="PROSITE" id="PS51205"/>
    </source>
</evidence>
<dbReference type="GO" id="GO:0000149">
    <property type="term" value="F:SNARE binding"/>
    <property type="evidence" value="ECO:0007669"/>
    <property type="project" value="TreeGrafter"/>
</dbReference>
<dbReference type="Proteomes" id="UP001161438">
    <property type="component" value="Chromosome 13"/>
</dbReference>
<dbReference type="Gene3D" id="1.20.1050.80">
    <property type="entry name" value="VPS9 domain"/>
    <property type="match status" value="1"/>
</dbReference>
<dbReference type="RefSeq" id="XP_056078598.1">
    <property type="nucleotide sequence ID" value="XM_056224707.1"/>
</dbReference>
<dbReference type="InterPro" id="IPR002110">
    <property type="entry name" value="Ankyrin_rpt"/>
</dbReference>
<feature type="domain" description="VPS9" evidence="2">
    <location>
        <begin position="289"/>
        <end position="436"/>
    </location>
</feature>
<dbReference type="PROSITE" id="PS51205">
    <property type="entry name" value="VPS9"/>
    <property type="match status" value="1"/>
</dbReference>
<dbReference type="GO" id="GO:0045022">
    <property type="term" value="P:early endosome to late endosome transport"/>
    <property type="evidence" value="ECO:0007669"/>
    <property type="project" value="TreeGrafter"/>
</dbReference>